<evidence type="ECO:0000313" key="8">
    <source>
        <dbReference type="EMBL" id="CEK60716.1"/>
    </source>
</evidence>
<dbReference type="Gene3D" id="3.30.60.30">
    <property type="match status" value="2"/>
</dbReference>
<dbReference type="PROSITE" id="PS51465">
    <property type="entry name" value="KAZAL_2"/>
    <property type="match status" value="2"/>
</dbReference>
<evidence type="ECO:0008006" key="9">
    <source>
        <dbReference type="Google" id="ProtNLM"/>
    </source>
</evidence>
<evidence type="ECO:0000256" key="3">
    <source>
        <dbReference type="ARBA" id="ARBA00022737"/>
    </source>
</evidence>
<dbReference type="SUPFAM" id="SSF57196">
    <property type="entry name" value="EGF/Laminin"/>
    <property type="match status" value="2"/>
</dbReference>
<keyword evidence="4" id="KW-1015">Disulfide bond</keyword>
<dbReference type="FunFam" id="2.10.25.10:FF:000038">
    <property type="entry name" value="Fibrillin 2"/>
    <property type="match status" value="2"/>
</dbReference>
<feature type="domain" description="EGF-like" evidence="6">
    <location>
        <begin position="239"/>
        <end position="280"/>
    </location>
</feature>
<feature type="domain" description="Kazal-like" evidence="7">
    <location>
        <begin position="350"/>
        <end position="406"/>
    </location>
</feature>
<accession>A0A0B6YYB4</accession>
<comment type="caution">
    <text evidence="5">Lacks conserved residue(s) required for the propagation of feature annotation.</text>
</comment>
<reference evidence="8" key="1">
    <citation type="submission" date="2014-12" db="EMBL/GenBank/DDBJ databases">
        <title>Insight into the proteome of Arion vulgaris.</title>
        <authorList>
            <person name="Aradska J."/>
            <person name="Bulat T."/>
            <person name="Smidak R."/>
            <person name="Sarate P."/>
            <person name="Gangsoo J."/>
            <person name="Sialana F."/>
            <person name="Bilban M."/>
            <person name="Lubec G."/>
        </authorList>
    </citation>
    <scope>NUCLEOTIDE SEQUENCE</scope>
    <source>
        <tissue evidence="8">Skin</tissue>
    </source>
</reference>
<dbReference type="InterPro" id="IPR018097">
    <property type="entry name" value="EGF_Ca-bd_CS"/>
</dbReference>
<dbReference type="CDD" id="cd00054">
    <property type="entry name" value="EGF_CA"/>
    <property type="match status" value="1"/>
</dbReference>
<organism evidence="8">
    <name type="scientific">Arion vulgaris</name>
    <dbReference type="NCBI Taxonomy" id="1028688"/>
    <lineage>
        <taxon>Eukaryota</taxon>
        <taxon>Metazoa</taxon>
        <taxon>Spiralia</taxon>
        <taxon>Lophotrochozoa</taxon>
        <taxon>Mollusca</taxon>
        <taxon>Gastropoda</taxon>
        <taxon>Heterobranchia</taxon>
        <taxon>Euthyneura</taxon>
        <taxon>Panpulmonata</taxon>
        <taxon>Eupulmonata</taxon>
        <taxon>Stylommatophora</taxon>
        <taxon>Helicina</taxon>
        <taxon>Arionoidea</taxon>
        <taxon>Arionidae</taxon>
        <taxon>Arion</taxon>
    </lineage>
</organism>
<keyword evidence="2" id="KW-0732">Signal</keyword>
<protein>
    <recommendedName>
        <fullName evidence="9">Kazal-like domain-containing protein</fullName>
    </recommendedName>
</protein>
<evidence type="ECO:0000256" key="5">
    <source>
        <dbReference type="PROSITE-ProRule" id="PRU00076"/>
    </source>
</evidence>
<dbReference type="SUPFAM" id="SSF100895">
    <property type="entry name" value="Kazal-type serine protease inhibitors"/>
    <property type="match status" value="2"/>
</dbReference>
<feature type="non-terminal residue" evidence="8">
    <location>
        <position position="1"/>
    </location>
</feature>
<dbReference type="SMART" id="SM00179">
    <property type="entry name" value="EGF_CA"/>
    <property type="match status" value="2"/>
</dbReference>
<dbReference type="Pfam" id="PF07645">
    <property type="entry name" value="EGF_CA"/>
    <property type="match status" value="2"/>
</dbReference>
<dbReference type="PANTHER" id="PTHR24050:SF28">
    <property type="entry name" value="UROMODULIN-LIKE"/>
    <property type="match status" value="1"/>
</dbReference>
<keyword evidence="3" id="KW-0677">Repeat</keyword>
<dbReference type="InterPro" id="IPR049883">
    <property type="entry name" value="NOTCH1_EGF-like"/>
</dbReference>
<dbReference type="InterPro" id="IPR036058">
    <property type="entry name" value="Kazal_dom_sf"/>
</dbReference>
<dbReference type="Gene3D" id="2.10.25.10">
    <property type="entry name" value="Laminin"/>
    <property type="match status" value="2"/>
</dbReference>
<feature type="domain" description="EGF-like" evidence="6">
    <location>
        <begin position="197"/>
        <end position="238"/>
    </location>
</feature>
<dbReference type="GO" id="GO:0005509">
    <property type="term" value="F:calcium ion binding"/>
    <property type="evidence" value="ECO:0007669"/>
    <property type="project" value="InterPro"/>
</dbReference>
<sequence length="406" mass="44553">LTKAVCRFAEILAWDCTENENYNVSDWNTKLKVCEEKPKCPNNMVAGRSTNVTLTLRTCQNDEGNKVTGDKYECFCETGKILEGNKCIRPKECGCYFNDSYVATGDTIILPDCSEIKCQGRNVTINIPGDLDDKEVCVEVSGVRTKVCRNGYNRNEKNKCIDSSCDGVRCYIKNMICLNGTCECGTGYVLDCQQCKDLDECATGIAHCDHIGQTCVNTEGSYVCACEKGYTGDKQSCKDIDECEHPIYSCGANSECVNTPGSYHCECCDGYIANRNGTCSRDETAGSDIKKCCACHGTKCKQPGTVCGTDGNTYSSYKSLYVAGCRQGNDQLAVNYKGPCKDKCSNVICNQQYATCDENNNVPRCKCPTCKNYTSALTTEMVCATNKVTYYNKCHMETALCTSGIE</sequence>
<evidence type="ECO:0000256" key="2">
    <source>
        <dbReference type="ARBA" id="ARBA00022729"/>
    </source>
</evidence>
<dbReference type="InterPro" id="IPR002350">
    <property type="entry name" value="Kazal_dom"/>
</dbReference>
<dbReference type="InterPro" id="IPR052235">
    <property type="entry name" value="Nephronectin_domain"/>
</dbReference>
<keyword evidence="1 5" id="KW-0245">EGF-like domain</keyword>
<dbReference type="PROSITE" id="PS00010">
    <property type="entry name" value="ASX_HYDROXYL"/>
    <property type="match status" value="2"/>
</dbReference>
<dbReference type="InterPro" id="IPR000152">
    <property type="entry name" value="EGF-type_Asp/Asn_hydroxyl_site"/>
</dbReference>
<evidence type="ECO:0000259" key="6">
    <source>
        <dbReference type="PROSITE" id="PS50026"/>
    </source>
</evidence>
<dbReference type="InterPro" id="IPR000742">
    <property type="entry name" value="EGF"/>
</dbReference>
<dbReference type="PROSITE" id="PS50026">
    <property type="entry name" value="EGF_3"/>
    <property type="match status" value="2"/>
</dbReference>
<dbReference type="Pfam" id="PF07648">
    <property type="entry name" value="Kazal_2"/>
    <property type="match status" value="2"/>
</dbReference>
<evidence type="ECO:0000256" key="1">
    <source>
        <dbReference type="ARBA" id="ARBA00022536"/>
    </source>
</evidence>
<evidence type="ECO:0000256" key="4">
    <source>
        <dbReference type="ARBA" id="ARBA00023157"/>
    </source>
</evidence>
<proteinExistence type="predicted"/>
<gene>
    <name evidence="8" type="primary">ORF40204</name>
</gene>
<feature type="domain" description="Kazal-like" evidence="7">
    <location>
        <begin position="286"/>
        <end position="342"/>
    </location>
</feature>
<evidence type="ECO:0000259" key="7">
    <source>
        <dbReference type="PROSITE" id="PS51465"/>
    </source>
</evidence>
<dbReference type="SMART" id="SM00181">
    <property type="entry name" value="EGF"/>
    <property type="match status" value="3"/>
</dbReference>
<dbReference type="PANTHER" id="PTHR24050">
    <property type="entry name" value="PA14 DOMAIN-CONTAINING PROTEIN"/>
    <property type="match status" value="1"/>
</dbReference>
<name>A0A0B6YYB4_9EUPU</name>
<dbReference type="PROSITE" id="PS01187">
    <property type="entry name" value="EGF_CA"/>
    <property type="match status" value="1"/>
</dbReference>
<dbReference type="PROSITE" id="PS01186">
    <property type="entry name" value="EGF_2"/>
    <property type="match status" value="2"/>
</dbReference>
<dbReference type="AlphaFoldDB" id="A0A0B6YYB4"/>
<feature type="non-terminal residue" evidence="8">
    <location>
        <position position="406"/>
    </location>
</feature>
<dbReference type="InterPro" id="IPR001881">
    <property type="entry name" value="EGF-like_Ca-bd_dom"/>
</dbReference>
<dbReference type="EMBL" id="HACG01013851">
    <property type="protein sequence ID" value="CEK60716.1"/>
    <property type="molecule type" value="Transcribed_RNA"/>
</dbReference>